<evidence type="ECO:0000313" key="7">
    <source>
        <dbReference type="Proteomes" id="UP000449710"/>
    </source>
</evidence>
<dbReference type="PROSITE" id="PS51918">
    <property type="entry name" value="RADICAL_SAM"/>
    <property type="match status" value="1"/>
</dbReference>
<dbReference type="PANTHER" id="PTHR11228:SF27">
    <property type="entry name" value="GLYCYL-RADICAL ENZYME ACTIVATING ENZYME MJ1227-RELATED"/>
    <property type="match status" value="1"/>
</dbReference>
<evidence type="ECO:0000259" key="5">
    <source>
        <dbReference type="PROSITE" id="PS51918"/>
    </source>
</evidence>
<dbReference type="GO" id="GO:0046872">
    <property type="term" value="F:metal ion binding"/>
    <property type="evidence" value="ECO:0007669"/>
    <property type="project" value="UniProtKB-KW"/>
</dbReference>
<dbReference type="InterPro" id="IPR050377">
    <property type="entry name" value="Radical_SAM_PqqE_MftC-like"/>
</dbReference>
<dbReference type="SFLD" id="SFLDG01067">
    <property type="entry name" value="SPASM/twitch_domain_containing"/>
    <property type="match status" value="1"/>
</dbReference>
<name>A0AA43XN70_9CLOT</name>
<keyword evidence="4" id="KW-0411">Iron-sulfur</keyword>
<keyword evidence="1" id="KW-0949">S-adenosyl-L-methionine</keyword>
<dbReference type="CDD" id="cd01335">
    <property type="entry name" value="Radical_SAM"/>
    <property type="match status" value="1"/>
</dbReference>
<dbReference type="SUPFAM" id="SSF102114">
    <property type="entry name" value="Radical SAM enzymes"/>
    <property type="match status" value="1"/>
</dbReference>
<dbReference type="SFLD" id="SFLDS00029">
    <property type="entry name" value="Radical_SAM"/>
    <property type="match status" value="1"/>
</dbReference>
<dbReference type="NCBIfam" id="TIGR02495">
    <property type="entry name" value="NrdG2"/>
    <property type="match status" value="1"/>
</dbReference>
<evidence type="ECO:0000256" key="2">
    <source>
        <dbReference type="ARBA" id="ARBA00022723"/>
    </source>
</evidence>
<dbReference type="GO" id="GO:0051536">
    <property type="term" value="F:iron-sulfur cluster binding"/>
    <property type="evidence" value="ECO:0007669"/>
    <property type="project" value="UniProtKB-KW"/>
</dbReference>
<dbReference type="RefSeq" id="WP_160723210.1">
    <property type="nucleotide sequence ID" value="NZ_SUMG01000027.1"/>
</dbReference>
<dbReference type="Pfam" id="PF04055">
    <property type="entry name" value="Radical_SAM"/>
    <property type="match status" value="1"/>
</dbReference>
<feature type="domain" description="Radical SAM core" evidence="5">
    <location>
        <begin position="13"/>
        <end position="228"/>
    </location>
</feature>
<comment type="caution">
    <text evidence="6">The sequence shown here is derived from an EMBL/GenBank/DDBJ whole genome shotgun (WGS) entry which is preliminary data.</text>
</comment>
<dbReference type="PANTHER" id="PTHR11228">
    <property type="entry name" value="RADICAL SAM DOMAIN PROTEIN"/>
    <property type="match status" value="1"/>
</dbReference>
<dbReference type="InterPro" id="IPR006638">
    <property type="entry name" value="Elp3/MiaA/NifB-like_rSAM"/>
</dbReference>
<dbReference type="InterPro" id="IPR013785">
    <property type="entry name" value="Aldolase_TIM"/>
</dbReference>
<evidence type="ECO:0000256" key="1">
    <source>
        <dbReference type="ARBA" id="ARBA00022691"/>
    </source>
</evidence>
<proteinExistence type="predicted"/>
<evidence type="ECO:0000313" key="6">
    <source>
        <dbReference type="EMBL" id="NBG89496.1"/>
    </source>
</evidence>
<evidence type="ECO:0000256" key="3">
    <source>
        <dbReference type="ARBA" id="ARBA00023004"/>
    </source>
</evidence>
<dbReference type="InterPro" id="IPR012840">
    <property type="entry name" value="NrdG2"/>
</dbReference>
<keyword evidence="7" id="KW-1185">Reference proteome</keyword>
<accession>A0AA43XN70</accession>
<keyword evidence="3" id="KW-0408">Iron</keyword>
<dbReference type="GO" id="GO:0003824">
    <property type="term" value="F:catalytic activity"/>
    <property type="evidence" value="ECO:0007669"/>
    <property type="project" value="InterPro"/>
</dbReference>
<dbReference type="Proteomes" id="UP000449710">
    <property type="component" value="Unassembled WGS sequence"/>
</dbReference>
<dbReference type="Gene3D" id="3.20.20.70">
    <property type="entry name" value="Aldolase class I"/>
    <property type="match status" value="1"/>
</dbReference>
<evidence type="ECO:0000256" key="4">
    <source>
        <dbReference type="ARBA" id="ARBA00023014"/>
    </source>
</evidence>
<keyword evidence="2" id="KW-0479">Metal-binding</keyword>
<dbReference type="InterPro" id="IPR058240">
    <property type="entry name" value="rSAM_sf"/>
</dbReference>
<organism evidence="6 7">
    <name type="scientific">Isachenkonia alkalipeptolytica</name>
    <dbReference type="NCBI Taxonomy" id="2565777"/>
    <lineage>
        <taxon>Bacteria</taxon>
        <taxon>Bacillati</taxon>
        <taxon>Bacillota</taxon>
        <taxon>Clostridia</taxon>
        <taxon>Eubacteriales</taxon>
        <taxon>Clostridiaceae</taxon>
        <taxon>Isachenkonia</taxon>
    </lineage>
</organism>
<dbReference type="SFLD" id="SFLDG01094">
    <property type="entry name" value="Uncharacterised_Radical_SAM_Su"/>
    <property type="match status" value="1"/>
</dbReference>
<reference evidence="6 7" key="1">
    <citation type="submission" date="2019-04" db="EMBL/GenBank/DDBJ databases">
        <title>Isachenkonia alkalipeptolytica gen. nov. sp. nov. a new anaerobic, alkiliphilic organothrophic bacterium capable to reduce synthesized ferrihydrite isolated from a soda lake.</title>
        <authorList>
            <person name="Toshchakov S.V."/>
            <person name="Zavarzina D.G."/>
            <person name="Zhilina T.N."/>
            <person name="Kostrikina N.A."/>
            <person name="Kublanov I.V."/>
        </authorList>
    </citation>
    <scope>NUCLEOTIDE SEQUENCE [LARGE SCALE GENOMIC DNA]</scope>
    <source>
        <strain evidence="6 7">Z-1701</strain>
    </source>
</reference>
<gene>
    <name evidence="6" type="ORF">ISALK_13455</name>
</gene>
<protein>
    <submittedName>
        <fullName evidence="6">Anaerobic ribonucleoside-triphosphate reductase activating protein</fullName>
    </submittedName>
</protein>
<sequence>MEILGFQKLSLVDYPEKLCSVVFTGGCNFRCPYCHNKSIVNQCGDTMDEEKLEKTLLKRNKYISNLCISGGEPTLQKDLVSFIKNYKNLGFSVKLDTNGSNPAMLKELLENKYVDYVAMDLKTSLDDYERVTGKSGFEKKIMRSLKLLKTYPIDYEFRTTFVKGMMTVKSIEGLKQMVHNSNRFVLQRGRLNNEVLLPNKEMTSYTKEEMEALKEEFRSFVKEVRLNS</sequence>
<dbReference type="EMBL" id="SUMG01000027">
    <property type="protein sequence ID" value="NBG89496.1"/>
    <property type="molecule type" value="Genomic_DNA"/>
</dbReference>
<dbReference type="AlphaFoldDB" id="A0AA43XN70"/>
<dbReference type="InterPro" id="IPR007197">
    <property type="entry name" value="rSAM"/>
</dbReference>
<dbReference type="SMART" id="SM00729">
    <property type="entry name" value="Elp3"/>
    <property type="match status" value="1"/>
</dbReference>